<protein>
    <submittedName>
        <fullName evidence="1">Uncharacterized protein</fullName>
    </submittedName>
</protein>
<reference evidence="1 2" key="1">
    <citation type="submission" date="2016-11" db="EMBL/GenBank/DDBJ databases">
        <authorList>
            <person name="Jaros S."/>
            <person name="Januszkiewicz K."/>
            <person name="Wedrychowicz H."/>
        </authorList>
    </citation>
    <scope>NUCLEOTIDE SEQUENCE [LARGE SCALE GENOMIC DNA]</scope>
    <source>
        <strain evidence="1 2">DSM 15929</strain>
    </source>
</reference>
<dbReference type="RefSeq" id="WP_170866558.1">
    <property type="nucleotide sequence ID" value="NZ_FRAC01000006.1"/>
</dbReference>
<evidence type="ECO:0000313" key="2">
    <source>
        <dbReference type="Proteomes" id="UP000184386"/>
    </source>
</evidence>
<proteinExistence type="predicted"/>
<organism evidence="1 2">
    <name type="scientific">Anaerocolumna jejuensis DSM 15929</name>
    <dbReference type="NCBI Taxonomy" id="1121322"/>
    <lineage>
        <taxon>Bacteria</taxon>
        <taxon>Bacillati</taxon>
        <taxon>Bacillota</taxon>
        <taxon>Clostridia</taxon>
        <taxon>Lachnospirales</taxon>
        <taxon>Lachnospiraceae</taxon>
        <taxon>Anaerocolumna</taxon>
    </lineage>
</organism>
<keyword evidence="2" id="KW-1185">Reference proteome</keyword>
<dbReference type="STRING" id="1121322.SAMN02745136_00460"/>
<evidence type="ECO:0000313" key="1">
    <source>
        <dbReference type="EMBL" id="SHJ58570.1"/>
    </source>
</evidence>
<gene>
    <name evidence="1" type="ORF">SAMN02745136_00460</name>
</gene>
<dbReference type="AlphaFoldDB" id="A0A1M6KI48"/>
<accession>A0A1M6KI48</accession>
<dbReference type="EMBL" id="FRAC01000006">
    <property type="protein sequence ID" value="SHJ58570.1"/>
    <property type="molecule type" value="Genomic_DNA"/>
</dbReference>
<dbReference type="Proteomes" id="UP000184386">
    <property type="component" value="Unassembled WGS sequence"/>
</dbReference>
<sequence length="45" mass="5373">MINLRLFLFFSILPPIKNLDEWGAIPKVSNMEDKIKWDTKRVLLE</sequence>
<name>A0A1M6KI48_9FIRM</name>